<protein>
    <submittedName>
        <fullName evidence="2">Arylesterase</fullName>
    </submittedName>
</protein>
<proteinExistence type="predicted"/>
<dbReference type="PANTHER" id="PTHR30383:SF24">
    <property type="entry name" value="THIOESTERASE 1_PROTEASE 1_LYSOPHOSPHOLIPASE L1"/>
    <property type="match status" value="1"/>
</dbReference>
<dbReference type="OrthoDB" id="9786188at2"/>
<dbReference type="InterPro" id="IPR051532">
    <property type="entry name" value="Ester_Hydrolysis_Enzymes"/>
</dbReference>
<dbReference type="Proteomes" id="UP000217935">
    <property type="component" value="Chromosome"/>
</dbReference>
<feature type="domain" description="SGNH hydrolase-type esterase" evidence="1">
    <location>
        <begin position="46"/>
        <end position="213"/>
    </location>
</feature>
<dbReference type="CDD" id="cd01822">
    <property type="entry name" value="Lysophospholipase_L1_like"/>
    <property type="match status" value="1"/>
</dbReference>
<evidence type="ECO:0000313" key="2">
    <source>
        <dbReference type="EMBL" id="ATG47963.1"/>
    </source>
</evidence>
<dbReference type="PANTHER" id="PTHR30383">
    <property type="entry name" value="THIOESTERASE 1/PROTEASE 1/LYSOPHOSPHOLIPASE L1"/>
    <property type="match status" value="1"/>
</dbReference>
<sequence length="232" mass="24413">MGFLSNLLQKYGAAGRNGKHRLGLLVKIWVMLWATAATADPVRIAALGDSLTQGYGLVAQNGFTAQLQNWLDTHEIEATIVNAGVSGDTSAGGLSRVDWTLTPDIGAMIVTLGGNDLLRGLSPDLTRANLAGILDAAKAKDIPVLLVGMQAPGNYGADYKAAFDGIYSDLAADYDTLYFEGFLKPLTDLAPWGQVLTQYMQPDGIHPNAAGVALIVEAMGPKVAELAERAGN</sequence>
<dbReference type="InterPro" id="IPR036514">
    <property type="entry name" value="SGNH_hydro_sf"/>
</dbReference>
<evidence type="ECO:0000313" key="3">
    <source>
        <dbReference type="Proteomes" id="UP000217935"/>
    </source>
</evidence>
<dbReference type="AlphaFoldDB" id="A0A291GBP5"/>
<accession>A0A291GBP5</accession>
<evidence type="ECO:0000259" key="1">
    <source>
        <dbReference type="Pfam" id="PF13472"/>
    </source>
</evidence>
<dbReference type="EMBL" id="CP022196">
    <property type="protein sequence ID" value="ATG47963.1"/>
    <property type="molecule type" value="Genomic_DNA"/>
</dbReference>
<reference evidence="2 3" key="1">
    <citation type="submission" date="2017-06" db="EMBL/GenBank/DDBJ databases">
        <title>Celeribacter sp. TSPH2 complete genome sequence.</title>
        <authorList>
            <person name="Woo J.-H."/>
            <person name="Kim H.-S."/>
        </authorList>
    </citation>
    <scope>NUCLEOTIDE SEQUENCE [LARGE SCALE GENOMIC DNA]</scope>
    <source>
        <strain evidence="2 3">TSPH2</strain>
    </source>
</reference>
<dbReference type="STRING" id="1758178.GCA_001550095_03853"/>
<dbReference type="KEGG" id="ceh:CEW89_10565"/>
<dbReference type="Pfam" id="PF13472">
    <property type="entry name" value="Lipase_GDSL_2"/>
    <property type="match status" value="1"/>
</dbReference>
<keyword evidence="3" id="KW-1185">Reference proteome</keyword>
<dbReference type="RefSeq" id="WP_096805881.1">
    <property type="nucleotide sequence ID" value="NZ_CP022196.1"/>
</dbReference>
<name>A0A291GBP5_9RHOB</name>
<dbReference type="InterPro" id="IPR013830">
    <property type="entry name" value="SGNH_hydro"/>
</dbReference>
<organism evidence="2 3">
    <name type="scientific">Celeribacter ethanolicus</name>
    <dbReference type="NCBI Taxonomy" id="1758178"/>
    <lineage>
        <taxon>Bacteria</taxon>
        <taxon>Pseudomonadati</taxon>
        <taxon>Pseudomonadota</taxon>
        <taxon>Alphaproteobacteria</taxon>
        <taxon>Rhodobacterales</taxon>
        <taxon>Roseobacteraceae</taxon>
        <taxon>Celeribacter</taxon>
    </lineage>
</organism>
<dbReference type="Gene3D" id="3.40.50.1110">
    <property type="entry name" value="SGNH hydrolase"/>
    <property type="match status" value="1"/>
</dbReference>
<dbReference type="GO" id="GO:0004622">
    <property type="term" value="F:phosphatidylcholine lysophospholipase activity"/>
    <property type="evidence" value="ECO:0007669"/>
    <property type="project" value="TreeGrafter"/>
</dbReference>
<gene>
    <name evidence="2" type="ORF">CEW89_10565</name>
</gene>
<dbReference type="SUPFAM" id="SSF52266">
    <property type="entry name" value="SGNH hydrolase"/>
    <property type="match status" value="1"/>
</dbReference>